<accession>A0A4Q1KTT6</accession>
<dbReference type="AlphaFoldDB" id="A0A4Q1KTT6"/>
<evidence type="ECO:0000313" key="1">
    <source>
        <dbReference type="EMBL" id="RXR33085.1"/>
    </source>
</evidence>
<dbReference type="EMBL" id="SBKQ01000005">
    <property type="protein sequence ID" value="RXR33085.1"/>
    <property type="molecule type" value="Genomic_DNA"/>
</dbReference>
<reference evidence="2" key="1">
    <citation type="submission" date="2019-01" db="EMBL/GenBank/DDBJ databases">
        <title>Cytophagaceae bacterium strain CAR-16.</title>
        <authorList>
            <person name="Chen W.-M."/>
        </authorList>
    </citation>
    <scope>NUCLEOTIDE SEQUENCE [LARGE SCALE GENOMIC DNA]</scope>
    <source>
        <strain evidence="2">ICH-30</strain>
    </source>
</reference>
<dbReference type="RefSeq" id="WP_129463929.1">
    <property type="nucleotide sequence ID" value="NZ_JACSXZ010000001.1"/>
</dbReference>
<sequence length="146" mass="17097">MSKIGINKMEALHSFFNQNELDFIKKNILRVKQNQINFGEWFIYDESLKLILLNSSNLNDEVKEFHKINTDVHLTISGKDTFYIGDDFYEVLEDNLNDQDYCLVKSNTEHLVEIYENQFVIVKPGIIHCNVLDKEAIKLVIKKKNA</sequence>
<organism evidence="1 2">
    <name type="scientific">Flavobacterium piscinae</name>
    <dbReference type="NCBI Taxonomy" id="2506424"/>
    <lineage>
        <taxon>Bacteria</taxon>
        <taxon>Pseudomonadati</taxon>
        <taxon>Bacteroidota</taxon>
        <taxon>Flavobacteriia</taxon>
        <taxon>Flavobacteriales</taxon>
        <taxon>Flavobacteriaceae</taxon>
        <taxon>Flavobacterium</taxon>
    </lineage>
</organism>
<gene>
    <name evidence="1" type="ORF">EQG68_06230</name>
</gene>
<proteinExistence type="predicted"/>
<dbReference type="InterPro" id="IPR004375">
    <property type="entry name" value="NanQ/TabA/YiaL"/>
</dbReference>
<dbReference type="Pfam" id="PF04074">
    <property type="entry name" value="DUF386"/>
    <property type="match status" value="1"/>
</dbReference>
<name>A0A4Q1KTT6_9FLAO</name>
<dbReference type="SUPFAM" id="SSF51197">
    <property type="entry name" value="Clavaminate synthase-like"/>
    <property type="match status" value="1"/>
</dbReference>
<comment type="caution">
    <text evidence="1">The sequence shown here is derived from an EMBL/GenBank/DDBJ whole genome shotgun (WGS) entry which is preliminary data.</text>
</comment>
<protein>
    <submittedName>
        <fullName evidence="1">DUF386 family protein</fullName>
    </submittedName>
</protein>
<dbReference type="InterPro" id="IPR037012">
    <property type="entry name" value="NanQ/TabA/YiaL_sf"/>
</dbReference>
<dbReference type="Gene3D" id="2.60.120.370">
    <property type="entry name" value="YhcH/YjgK/YiaL"/>
    <property type="match status" value="1"/>
</dbReference>
<dbReference type="Proteomes" id="UP000289734">
    <property type="component" value="Unassembled WGS sequence"/>
</dbReference>
<keyword evidence="2" id="KW-1185">Reference proteome</keyword>
<evidence type="ECO:0000313" key="2">
    <source>
        <dbReference type="Proteomes" id="UP000289734"/>
    </source>
</evidence>